<evidence type="ECO:0000313" key="1">
    <source>
        <dbReference type="EMBL" id="HHR40743.1"/>
    </source>
</evidence>
<dbReference type="EMBL" id="DRXS01000157">
    <property type="protein sequence ID" value="HHR40743.1"/>
    <property type="molecule type" value="Genomic_DNA"/>
</dbReference>
<proteinExistence type="predicted"/>
<sequence>MYSVNVENFYKVTRITKIPAQAGDELYVDVIPIELTDEFVDMLRRGVKIFYLRRLTLFKPMYEKLGINTKSAKNDTKALMALEAKWFKVSEDFLAMRRLISAYRGLLKSHQRLANAMKALEGLGREIMETAIESVGQLMVSIANIIAEEAGNRILEYKKVVETLGIDGDNYLSVREALAEVMTCIDPRRNFRKTANFFGLFRGNPERYNARARQALQRLSMSLGNTKEAKQEKRILYTVWKTMRTHERLEAIPA</sequence>
<dbReference type="AlphaFoldDB" id="A0A7C5YAM8"/>
<gene>
    <name evidence="1" type="ORF">ENM42_02820</name>
</gene>
<organism evidence="1">
    <name type="scientific">Caldiarchaeum subterraneum</name>
    <dbReference type="NCBI Taxonomy" id="311458"/>
    <lineage>
        <taxon>Archaea</taxon>
        <taxon>Nitrososphaerota</taxon>
        <taxon>Candidatus Caldarchaeales</taxon>
        <taxon>Candidatus Caldarchaeaceae</taxon>
        <taxon>Candidatus Caldarchaeum</taxon>
    </lineage>
</organism>
<name>A0A7C5YAM8_CALS0</name>
<accession>A0A7C5YAM8</accession>
<protein>
    <submittedName>
        <fullName evidence="1">Uncharacterized protein</fullName>
    </submittedName>
</protein>
<comment type="caution">
    <text evidence="1">The sequence shown here is derived from an EMBL/GenBank/DDBJ whole genome shotgun (WGS) entry which is preliminary data.</text>
</comment>
<reference evidence="1" key="1">
    <citation type="journal article" date="2020" name="mSystems">
        <title>Genome- and Community-Level Interaction Insights into Carbon Utilization and Element Cycling Functions of Hydrothermarchaeota in Hydrothermal Sediment.</title>
        <authorList>
            <person name="Zhou Z."/>
            <person name="Liu Y."/>
            <person name="Xu W."/>
            <person name="Pan J."/>
            <person name="Luo Z.H."/>
            <person name="Li M."/>
        </authorList>
    </citation>
    <scope>NUCLEOTIDE SEQUENCE [LARGE SCALE GENOMIC DNA]</scope>
    <source>
        <strain evidence="1">SpSt-1084</strain>
    </source>
</reference>